<gene>
    <name evidence="11" type="ORF">ENL21_06850</name>
</gene>
<evidence type="ECO:0000256" key="1">
    <source>
        <dbReference type="ARBA" id="ARBA00008653"/>
    </source>
</evidence>
<dbReference type="EMBL" id="DRTD01000505">
    <property type="protein sequence ID" value="HHE55483.1"/>
    <property type="molecule type" value="Genomic_DNA"/>
</dbReference>
<feature type="domain" description="TRNA-binding" evidence="10">
    <location>
        <begin position="39"/>
        <end position="147"/>
    </location>
</feature>
<dbReference type="NCBIfam" id="NF045760">
    <property type="entry name" value="YtpR"/>
    <property type="match status" value="1"/>
</dbReference>
<dbReference type="FunFam" id="2.40.50.140:FF:000045">
    <property type="entry name" value="Phenylalanine--tRNA ligase beta subunit"/>
    <property type="match status" value="1"/>
</dbReference>
<dbReference type="AlphaFoldDB" id="A0A7V5LK87"/>
<proteinExistence type="inferred from homology"/>
<keyword evidence="5 9" id="KW-0820">tRNA-binding</keyword>
<evidence type="ECO:0000256" key="5">
    <source>
        <dbReference type="ARBA" id="ARBA00022555"/>
    </source>
</evidence>
<dbReference type="EC" id="6.1.1.20" evidence="3"/>
<evidence type="ECO:0000256" key="7">
    <source>
        <dbReference type="ARBA" id="ARBA00033189"/>
    </source>
</evidence>
<comment type="subunit">
    <text evidence="2">Tetramer of two alpha and two beta subunits.</text>
</comment>
<protein>
    <recommendedName>
        <fullName evidence="4">Phenylalanine--tRNA ligase beta subunit</fullName>
        <ecNumber evidence="3">6.1.1.20</ecNumber>
    </recommendedName>
    <alternativeName>
        <fullName evidence="7">Phenylalanyl-tRNA synthetase beta subunit</fullName>
    </alternativeName>
</protein>
<comment type="caution">
    <text evidence="11">The sequence shown here is derived from an EMBL/GenBank/DDBJ whole genome shotgun (WGS) entry which is preliminary data.</text>
</comment>
<feature type="non-terminal residue" evidence="11">
    <location>
        <position position="189"/>
    </location>
</feature>
<dbReference type="GO" id="GO:0004826">
    <property type="term" value="F:phenylalanine-tRNA ligase activity"/>
    <property type="evidence" value="ECO:0007669"/>
    <property type="project" value="UniProtKB-EC"/>
</dbReference>
<dbReference type="Gene3D" id="3.30.56.10">
    <property type="match status" value="1"/>
</dbReference>
<evidence type="ECO:0000256" key="6">
    <source>
        <dbReference type="ARBA" id="ARBA00022884"/>
    </source>
</evidence>
<evidence type="ECO:0000256" key="9">
    <source>
        <dbReference type="PROSITE-ProRule" id="PRU00209"/>
    </source>
</evidence>
<accession>A0A7V5LK87</accession>
<evidence type="ECO:0000313" key="11">
    <source>
        <dbReference type="EMBL" id="HHE55483.1"/>
    </source>
</evidence>
<dbReference type="GO" id="GO:0000049">
    <property type="term" value="F:tRNA binding"/>
    <property type="evidence" value="ECO:0007669"/>
    <property type="project" value="UniProtKB-UniRule"/>
</dbReference>
<dbReference type="InterPro" id="IPR002547">
    <property type="entry name" value="tRNA-bd_dom"/>
</dbReference>
<comment type="catalytic activity">
    <reaction evidence="8">
        <text>tRNA(Phe) + L-phenylalanine + ATP = L-phenylalanyl-tRNA(Phe) + AMP + diphosphate + H(+)</text>
        <dbReference type="Rhea" id="RHEA:19413"/>
        <dbReference type="Rhea" id="RHEA-COMP:9668"/>
        <dbReference type="Rhea" id="RHEA-COMP:9699"/>
        <dbReference type="ChEBI" id="CHEBI:15378"/>
        <dbReference type="ChEBI" id="CHEBI:30616"/>
        <dbReference type="ChEBI" id="CHEBI:33019"/>
        <dbReference type="ChEBI" id="CHEBI:58095"/>
        <dbReference type="ChEBI" id="CHEBI:78442"/>
        <dbReference type="ChEBI" id="CHEBI:78531"/>
        <dbReference type="ChEBI" id="CHEBI:456215"/>
        <dbReference type="EC" id="6.1.1.20"/>
    </reaction>
</comment>
<evidence type="ECO:0000256" key="4">
    <source>
        <dbReference type="ARBA" id="ARBA00017032"/>
    </source>
</evidence>
<dbReference type="Pfam" id="PF01588">
    <property type="entry name" value="tRNA_bind"/>
    <property type="match status" value="1"/>
</dbReference>
<evidence type="ECO:0000256" key="3">
    <source>
        <dbReference type="ARBA" id="ARBA00012814"/>
    </source>
</evidence>
<evidence type="ECO:0000256" key="2">
    <source>
        <dbReference type="ARBA" id="ARBA00011209"/>
    </source>
</evidence>
<dbReference type="Proteomes" id="UP000886111">
    <property type="component" value="Unassembled WGS sequence"/>
</dbReference>
<comment type="similarity">
    <text evidence="1">Belongs to the phenylalanyl-tRNA synthetase beta subunit family. Type 1 subfamily.</text>
</comment>
<organism evidence="11">
    <name type="scientific">Caldithrix abyssi</name>
    <dbReference type="NCBI Taxonomy" id="187145"/>
    <lineage>
        <taxon>Bacteria</taxon>
        <taxon>Pseudomonadati</taxon>
        <taxon>Calditrichota</taxon>
        <taxon>Calditrichia</taxon>
        <taxon>Calditrichales</taxon>
        <taxon>Calditrichaceae</taxon>
        <taxon>Caldithrix</taxon>
    </lineage>
</organism>
<dbReference type="CDD" id="cd02796">
    <property type="entry name" value="tRNA_bind_bactPheRS"/>
    <property type="match status" value="1"/>
</dbReference>
<dbReference type="InterPro" id="IPR012340">
    <property type="entry name" value="NA-bd_OB-fold"/>
</dbReference>
<reference evidence="11" key="1">
    <citation type="journal article" date="2020" name="mSystems">
        <title>Genome- and Community-Level Interaction Insights into Carbon Utilization and Element Cycling Functions of Hydrothermarchaeota in Hydrothermal Sediment.</title>
        <authorList>
            <person name="Zhou Z."/>
            <person name="Liu Y."/>
            <person name="Xu W."/>
            <person name="Pan J."/>
            <person name="Luo Z.H."/>
            <person name="Li M."/>
        </authorList>
    </citation>
    <scope>NUCLEOTIDE SEQUENCE [LARGE SCALE GENOMIC DNA]</scope>
    <source>
        <strain evidence="11">HyVt-76</strain>
    </source>
</reference>
<evidence type="ECO:0000256" key="8">
    <source>
        <dbReference type="ARBA" id="ARBA00049255"/>
    </source>
</evidence>
<sequence length="189" mass="20974">MKVTYRWLKEFVDFKETPQEIANLLTEAGLEVEEIIPLVKPFDGVVVGKVLEVQKHPNADKLSVCKVQTNEETYQVICGAPNVAAGQFVPFAMVGARLPNGMKIKKAKIRGVESFGMICSKEELGLEHHSDGIWAFERELSLGEDVYSILKDEQDWIIDIAITPNRGDCLSVYGIAREVAALTGNPLKE</sequence>
<keyword evidence="11" id="KW-0436">Ligase</keyword>
<name>A0A7V5LK87_CALAY</name>
<dbReference type="Gene3D" id="2.40.50.140">
    <property type="entry name" value="Nucleic acid-binding proteins"/>
    <property type="match status" value="1"/>
</dbReference>
<evidence type="ECO:0000259" key="10">
    <source>
        <dbReference type="PROSITE" id="PS50886"/>
    </source>
</evidence>
<keyword evidence="6 9" id="KW-0694">RNA-binding</keyword>
<dbReference type="InterPro" id="IPR033714">
    <property type="entry name" value="tRNA_bind_bactPheRS"/>
</dbReference>
<dbReference type="PROSITE" id="PS50886">
    <property type="entry name" value="TRBD"/>
    <property type="match status" value="1"/>
</dbReference>
<dbReference type="SUPFAM" id="SSF50249">
    <property type="entry name" value="Nucleic acid-binding proteins"/>
    <property type="match status" value="1"/>
</dbReference>